<feature type="compositionally biased region" description="Acidic residues" evidence="1">
    <location>
        <begin position="267"/>
        <end position="277"/>
    </location>
</feature>
<evidence type="ECO:0000256" key="1">
    <source>
        <dbReference type="SAM" id="MobiDB-lite"/>
    </source>
</evidence>
<feature type="region of interest" description="Disordered" evidence="1">
    <location>
        <begin position="236"/>
        <end position="298"/>
    </location>
</feature>
<feature type="compositionally biased region" description="Low complexity" evidence="1">
    <location>
        <begin position="660"/>
        <end position="670"/>
    </location>
</feature>
<feature type="region of interest" description="Disordered" evidence="1">
    <location>
        <begin position="14"/>
        <end position="60"/>
    </location>
</feature>
<dbReference type="EMBL" id="JAEHOE010000017">
    <property type="protein sequence ID" value="KAG2496714.1"/>
    <property type="molecule type" value="Genomic_DNA"/>
</dbReference>
<reference evidence="2" key="1">
    <citation type="journal article" date="2020" name="bioRxiv">
        <title>Comparative genomics of Chlamydomonas.</title>
        <authorList>
            <person name="Craig R.J."/>
            <person name="Hasan A.R."/>
            <person name="Ness R.W."/>
            <person name="Keightley P.D."/>
        </authorList>
    </citation>
    <scope>NUCLEOTIDE SEQUENCE</scope>
    <source>
        <strain evidence="2">CCAP 11/70</strain>
    </source>
</reference>
<sequence>MPAWARMALERVAARQAEEARGGARRAGEQQGVKGKGRGRGGEKEGDSGDQAAAEAEQEAEAEAVLKACTDGHTFSHHVSGQGGAALSIGALRSLLLYEADQLEGMFDFLESSPPTSPSSAGPTAGAGVDAAAPSGPGRAGGGERQRSSARRRPGHGFVLLSRLLWSLGIAPTAPPGDGLDWSHSAFGHRPVVGRRAPGVQRSSPVPLTALAAMVAADACGPPSCTADFMRLVSSPPGPVPPSLAGTSTSSKPSGAGLGSVSSASDGDADGDDEDADSGSRAAARDPGAGSGGPRDPLRSAWAKAARLQGAWAAEAEQRLRDERRRQASVVPQEAARRFWSLRTCLSAYPHTQECPVPGACYPATACLLPGSGVFDWSQEPDVVYGYQNYYPHPGTAEKTKVEVLRPGPPDLPMCLGTDEPGTWWAGQWHRRNISHDGGEACAYYRVPRKKITKCLTGKKVWFLGDSFVRQLFLRLIWYLRGIEGIMEHYFHEPATYTYYWNGTDALALGNGTLAAFRAPLAPEERFRLGFQYRLQTRNYAGRILSGGADVIVMGAIEHAQEGDDFGADTRVTVETMLRRAAADLARNGARAAPGAGPEDAGAAAGTTSAVAGVNGTLAAVPAAAAAANASAGGNRRAAASAAGVADGVKEGEGEEEKAPAGPSALGPPGRETPAQGRLSQFFWLTFADGDPGPPHHLTDLAMGFAARARELVARLRPQLPNINIQLLPFDRMSVASPYLRNELEREWVWHTLGPTLNGLHYQCAVFPEYGTGARGFKAPPDLDCTDGFNLNLALMLMNSVCAWNRRAPGPRGRLDA</sequence>
<dbReference type="OrthoDB" id="247174at2759"/>
<gene>
    <name evidence="2" type="ORF">HYH03_005127</name>
</gene>
<accession>A0A835YFM0</accession>
<feature type="compositionally biased region" description="Low complexity" evidence="1">
    <location>
        <begin position="112"/>
        <end position="137"/>
    </location>
</feature>
<organism evidence="2 3">
    <name type="scientific">Edaphochlamys debaryana</name>
    <dbReference type="NCBI Taxonomy" id="47281"/>
    <lineage>
        <taxon>Eukaryota</taxon>
        <taxon>Viridiplantae</taxon>
        <taxon>Chlorophyta</taxon>
        <taxon>core chlorophytes</taxon>
        <taxon>Chlorophyceae</taxon>
        <taxon>CS clade</taxon>
        <taxon>Chlamydomonadales</taxon>
        <taxon>Chlamydomonadales incertae sedis</taxon>
        <taxon>Edaphochlamys</taxon>
    </lineage>
</organism>
<proteinExistence type="predicted"/>
<protein>
    <submittedName>
        <fullName evidence="2">Uncharacterized protein</fullName>
    </submittedName>
</protein>
<keyword evidence="3" id="KW-1185">Reference proteome</keyword>
<dbReference type="AlphaFoldDB" id="A0A835YFM0"/>
<feature type="region of interest" description="Disordered" evidence="1">
    <location>
        <begin position="644"/>
        <end position="673"/>
    </location>
</feature>
<feature type="region of interest" description="Disordered" evidence="1">
    <location>
        <begin position="109"/>
        <end position="153"/>
    </location>
</feature>
<evidence type="ECO:0000313" key="2">
    <source>
        <dbReference type="EMBL" id="KAG2496714.1"/>
    </source>
</evidence>
<comment type="caution">
    <text evidence="2">The sequence shown here is derived from an EMBL/GenBank/DDBJ whole genome shotgun (WGS) entry which is preliminary data.</text>
</comment>
<feature type="compositionally biased region" description="Basic and acidic residues" evidence="1">
    <location>
        <begin position="14"/>
        <end position="28"/>
    </location>
</feature>
<dbReference type="Proteomes" id="UP000612055">
    <property type="component" value="Unassembled WGS sequence"/>
</dbReference>
<evidence type="ECO:0000313" key="3">
    <source>
        <dbReference type="Proteomes" id="UP000612055"/>
    </source>
</evidence>
<name>A0A835YFM0_9CHLO</name>